<feature type="region of interest" description="Disordered" evidence="1">
    <location>
        <begin position="1"/>
        <end position="74"/>
    </location>
</feature>
<comment type="caution">
    <text evidence="2">The sequence shown here is derived from an EMBL/GenBank/DDBJ whole genome shotgun (WGS) entry which is preliminary data.</text>
</comment>
<name>A0A3S1BTT7_ELYCH</name>
<dbReference type="EMBL" id="RQTK01000807">
    <property type="protein sequence ID" value="RUS74707.1"/>
    <property type="molecule type" value="Genomic_DNA"/>
</dbReference>
<proteinExistence type="predicted"/>
<keyword evidence="3" id="KW-1185">Reference proteome</keyword>
<dbReference type="Proteomes" id="UP000271974">
    <property type="component" value="Unassembled WGS sequence"/>
</dbReference>
<reference evidence="2 3" key="1">
    <citation type="submission" date="2019-01" db="EMBL/GenBank/DDBJ databases">
        <title>A draft genome assembly of the solar-powered sea slug Elysia chlorotica.</title>
        <authorList>
            <person name="Cai H."/>
            <person name="Li Q."/>
            <person name="Fang X."/>
            <person name="Li J."/>
            <person name="Curtis N.E."/>
            <person name="Altenburger A."/>
            <person name="Shibata T."/>
            <person name="Feng M."/>
            <person name="Maeda T."/>
            <person name="Schwartz J.A."/>
            <person name="Shigenobu S."/>
            <person name="Lundholm N."/>
            <person name="Nishiyama T."/>
            <person name="Yang H."/>
            <person name="Hasebe M."/>
            <person name="Li S."/>
            <person name="Pierce S.K."/>
            <person name="Wang J."/>
        </authorList>
    </citation>
    <scope>NUCLEOTIDE SEQUENCE [LARGE SCALE GENOMIC DNA]</scope>
    <source>
        <strain evidence="2">EC2010</strain>
        <tissue evidence="2">Whole organism of an adult</tissue>
    </source>
</reference>
<evidence type="ECO:0000313" key="2">
    <source>
        <dbReference type="EMBL" id="RUS74707.1"/>
    </source>
</evidence>
<dbReference type="AlphaFoldDB" id="A0A3S1BTT7"/>
<organism evidence="2 3">
    <name type="scientific">Elysia chlorotica</name>
    <name type="common">Eastern emerald elysia</name>
    <name type="synonym">Sea slug</name>
    <dbReference type="NCBI Taxonomy" id="188477"/>
    <lineage>
        <taxon>Eukaryota</taxon>
        <taxon>Metazoa</taxon>
        <taxon>Spiralia</taxon>
        <taxon>Lophotrochozoa</taxon>
        <taxon>Mollusca</taxon>
        <taxon>Gastropoda</taxon>
        <taxon>Heterobranchia</taxon>
        <taxon>Euthyneura</taxon>
        <taxon>Panpulmonata</taxon>
        <taxon>Sacoglossa</taxon>
        <taxon>Placobranchoidea</taxon>
        <taxon>Plakobranchidae</taxon>
        <taxon>Elysia</taxon>
    </lineage>
</organism>
<feature type="compositionally biased region" description="Basic residues" evidence="1">
    <location>
        <begin position="1"/>
        <end position="12"/>
    </location>
</feature>
<sequence length="207" mass="22293">MATRPPRGRLRPRQPPPPLPLPADEKRPVLPSPEPPTTTTTSRDTRAATDRTPGIQTLIFHRSPTMDSRLDPATPEFIPGVPIRQRFQEPAPECGVRPGITFADAARSPPLGPASTTPSPPPGTHTRHESRPTPVSRPTAGHTPVGARAGPDEIKIGEIREGHKITFPLPILKKIVCNLCRPQSPGNGKNQSTGTPLNTCWTRTTTG</sequence>
<protein>
    <submittedName>
        <fullName evidence="2">Uncharacterized protein</fullName>
    </submittedName>
</protein>
<evidence type="ECO:0000256" key="1">
    <source>
        <dbReference type="SAM" id="MobiDB-lite"/>
    </source>
</evidence>
<gene>
    <name evidence="2" type="ORF">EGW08_017537</name>
</gene>
<feature type="region of interest" description="Disordered" evidence="1">
    <location>
        <begin position="89"/>
        <end position="152"/>
    </location>
</feature>
<accession>A0A3S1BTT7</accession>
<evidence type="ECO:0000313" key="3">
    <source>
        <dbReference type="Proteomes" id="UP000271974"/>
    </source>
</evidence>